<evidence type="ECO:0000256" key="1">
    <source>
        <dbReference type="SAM" id="Phobius"/>
    </source>
</evidence>
<dbReference type="EMBL" id="JOTP01000032">
    <property type="protein sequence ID" value="KEP25113.1"/>
    <property type="molecule type" value="Genomic_DNA"/>
</dbReference>
<dbReference type="eggNOG" id="COG5298">
    <property type="taxonomic scope" value="Bacteria"/>
</dbReference>
<dbReference type="Proteomes" id="UP000028091">
    <property type="component" value="Unassembled WGS sequence"/>
</dbReference>
<reference evidence="3 4" key="1">
    <citation type="submission" date="2012-09" db="EMBL/GenBank/DDBJ databases">
        <title>Genome Sequence of Bacillus sp. DW5-4.</title>
        <authorList>
            <person name="Lai Q."/>
            <person name="Liu Y."/>
            <person name="Shao Z."/>
        </authorList>
    </citation>
    <scope>NUCLEOTIDE SEQUENCE [LARGE SCALE GENOMIC DNA]</scope>
    <source>
        <strain evidence="3 4">DW5-4</strain>
    </source>
</reference>
<evidence type="ECO:0000256" key="2">
    <source>
        <dbReference type="SAM" id="SignalP"/>
    </source>
</evidence>
<keyword evidence="2" id="KW-0732">Signal</keyword>
<dbReference type="RefSeq" id="WP_034324738.1">
    <property type="nucleotide sequence ID" value="NZ_JOTP01000032.1"/>
</dbReference>
<accession>A0A081L787</accession>
<feature type="signal peptide" evidence="2">
    <location>
        <begin position="1"/>
        <end position="26"/>
    </location>
</feature>
<dbReference type="Pfam" id="PF10096">
    <property type="entry name" value="DUF2334"/>
    <property type="match status" value="1"/>
</dbReference>
<evidence type="ECO:0000313" key="4">
    <source>
        <dbReference type="Proteomes" id="UP000028091"/>
    </source>
</evidence>
<keyword evidence="1" id="KW-0812">Transmembrane</keyword>
<proteinExistence type="predicted"/>
<feature type="chain" id="PRO_5038441942" description="DUF2334 domain-containing protein" evidence="2">
    <location>
        <begin position="27"/>
        <end position="571"/>
    </location>
</feature>
<dbReference type="AlphaFoldDB" id="A0A081L787"/>
<keyword evidence="4" id="KW-1185">Reference proteome</keyword>
<comment type="caution">
    <text evidence="3">The sequence shown here is derived from an EMBL/GenBank/DDBJ whole genome shotgun (WGS) entry which is preliminary data.</text>
</comment>
<gene>
    <name evidence="3" type="ORF">BA70_12095</name>
</gene>
<sequence length="571" mass="64477">MNFNPLMKCCLLIALFLMLSFKHIYSAEAHVAQPNTLIIYSTESGEVTPAVHMLDLLVGHFTKRTTIVSDEQMAKKKLNEFQQVIYIGEVKKALPKQTIRAINKSKRLMAIGYNAEQFRTFSKLTFHKQDHTSQIKRTHDQTYRQLERGITALSVQGANLQSEFLLKKNQAALPFVVQTIEGAAYIGMLDVVQQSKLLAEVLETLLPPFDQVTTKYLRLGNISPATDEKKLLELGHYVFARHIPFLIAVTPVWIDPATGDEVTLNDRPHLVNVLKQFQSNGASVILHGFSRTYRTEESGQGFEFWDVKYDQSITSNEPKKAEKKLSKSHFPNEKDFDAYTKSAQHQEVIYTEEKLTKGIELLTQQGLYPLAFEVPHDAISQQGYQVVSRHVSSLFGQVQLSDRTWKTSGAPPFMATPAMLHGMTLYPEQPVDTASDQEGSNVLTEQTIQSMQHIQSATIGLSYDVESGIDGLQDLMTQLEAIPSSEWLDLKKTKQTVQTEHVQIKTSGNGQIQVQQSNIAETKTVKRSGMENMLRILTVVVLLFIVAFAFYTLYLRLTMKKRIFKERKSGG</sequence>
<keyword evidence="1" id="KW-1133">Transmembrane helix</keyword>
<evidence type="ECO:0008006" key="5">
    <source>
        <dbReference type="Google" id="ProtNLM"/>
    </source>
</evidence>
<dbReference type="OrthoDB" id="2339428at2"/>
<feature type="transmembrane region" description="Helical" evidence="1">
    <location>
        <begin position="533"/>
        <end position="555"/>
    </location>
</feature>
<name>A0A081L787_9BACI</name>
<protein>
    <recommendedName>
        <fullName evidence="5">DUF2334 domain-containing protein</fullName>
    </recommendedName>
</protein>
<evidence type="ECO:0000313" key="3">
    <source>
        <dbReference type="EMBL" id="KEP25113.1"/>
    </source>
</evidence>
<dbReference type="InterPro" id="IPR018763">
    <property type="entry name" value="DUF2334"/>
</dbReference>
<keyword evidence="1" id="KW-0472">Membrane</keyword>
<organism evidence="3 4">
    <name type="scientific">Bacillus zhangzhouensis</name>
    <dbReference type="NCBI Taxonomy" id="1178540"/>
    <lineage>
        <taxon>Bacteria</taxon>
        <taxon>Bacillati</taxon>
        <taxon>Bacillota</taxon>
        <taxon>Bacilli</taxon>
        <taxon>Bacillales</taxon>
        <taxon>Bacillaceae</taxon>
        <taxon>Bacillus</taxon>
    </lineage>
</organism>